<gene>
    <name evidence="4" type="ORF">DME_LOCUS10370</name>
</gene>
<dbReference type="AlphaFoldDB" id="A0A0N4UKY5"/>
<proteinExistence type="predicted"/>
<evidence type="ECO:0000256" key="3">
    <source>
        <dbReference type="SAM" id="SignalP"/>
    </source>
</evidence>
<keyword evidence="1 3" id="KW-0732">Signal</keyword>
<dbReference type="InterPro" id="IPR011893">
    <property type="entry name" value="Selenoprotein_Rdx-typ"/>
</dbReference>
<accession>A0A0N4UKY5</accession>
<dbReference type="GO" id="GO:0005789">
    <property type="term" value="C:endoplasmic reticulum membrane"/>
    <property type="evidence" value="ECO:0007669"/>
    <property type="project" value="TreeGrafter"/>
</dbReference>
<evidence type="ECO:0000256" key="1">
    <source>
        <dbReference type="ARBA" id="ARBA00022729"/>
    </source>
</evidence>
<dbReference type="Proteomes" id="UP000274756">
    <property type="component" value="Unassembled WGS sequence"/>
</dbReference>
<dbReference type="OrthoDB" id="60822at2759"/>
<dbReference type="GO" id="GO:0045454">
    <property type="term" value="P:cell redox homeostasis"/>
    <property type="evidence" value="ECO:0007669"/>
    <property type="project" value="TreeGrafter"/>
</dbReference>
<dbReference type="InterPro" id="IPR036249">
    <property type="entry name" value="Thioredoxin-like_sf"/>
</dbReference>
<reference evidence="7" key="1">
    <citation type="submission" date="2017-02" db="UniProtKB">
        <authorList>
            <consortium name="WormBaseParasite"/>
        </authorList>
    </citation>
    <scope>IDENTIFICATION</scope>
</reference>
<evidence type="ECO:0000313" key="6">
    <source>
        <dbReference type="Proteomes" id="UP000274756"/>
    </source>
</evidence>
<dbReference type="Pfam" id="PF10262">
    <property type="entry name" value="Rdx"/>
    <property type="match status" value="1"/>
</dbReference>
<dbReference type="PANTHER" id="PTHR13544:SF0">
    <property type="entry name" value="THIOREDOXIN REDUCTASE-LIKE SELENOPROTEIN T"/>
    <property type="match status" value="1"/>
</dbReference>
<dbReference type="EMBL" id="UYYG01001214">
    <property type="protein sequence ID" value="VDN60397.1"/>
    <property type="molecule type" value="Genomic_DNA"/>
</dbReference>
<feature type="chain" id="PRO_5041041686" evidence="3">
    <location>
        <begin position="25"/>
        <end position="234"/>
    </location>
</feature>
<sequence length="234" mass="26163">MVLNQFGCLILASALLLSLSDIYGHLENENDVDEDSFKKEFDDEDGTPKNGESIEDEEIHIRKPSSHFTSSHTIKKLPEMKFLFCVSCGYRQAFDEFSRFIHEKYPAMKISGSNYSPTAWKSIIAQVIGFGKIALIVMIVMGTNPFSASGMETPRIVNWAFSNKLSCCMMLFLISNAVESSLMSTGAFEIFLGNEQIWSKLESGRVPSPSELLQIVDQHMELQGAKVSDTFTFA</sequence>
<name>A0A0N4UKY5_DRAME</name>
<dbReference type="STRING" id="318479.A0A0N4UKY5"/>
<dbReference type="WBParaSite" id="DME_0000842601-mRNA-1">
    <property type="protein sequence ID" value="DME_0000842601-mRNA-1"/>
    <property type="gene ID" value="DME_0000842601"/>
</dbReference>
<evidence type="ECO:0000256" key="2">
    <source>
        <dbReference type="ARBA" id="ARBA00023284"/>
    </source>
</evidence>
<dbReference type="NCBIfam" id="TIGR02174">
    <property type="entry name" value="CXXU_selWTH"/>
    <property type="match status" value="1"/>
</dbReference>
<dbReference type="SUPFAM" id="SSF52833">
    <property type="entry name" value="Thioredoxin-like"/>
    <property type="match status" value="1"/>
</dbReference>
<dbReference type="InterPro" id="IPR019389">
    <property type="entry name" value="Selenoprotein_T"/>
</dbReference>
<dbReference type="PANTHER" id="PTHR13544">
    <property type="entry name" value="SELENOPROTEIN T"/>
    <property type="match status" value="1"/>
</dbReference>
<evidence type="ECO:0000313" key="7">
    <source>
        <dbReference type="WBParaSite" id="DME_0000842601-mRNA-1"/>
    </source>
</evidence>
<reference evidence="4 6" key="2">
    <citation type="submission" date="2018-11" db="EMBL/GenBank/DDBJ databases">
        <authorList>
            <consortium name="Pathogen Informatics"/>
        </authorList>
    </citation>
    <scope>NUCLEOTIDE SEQUENCE [LARGE SCALE GENOMIC DNA]</scope>
</reference>
<dbReference type="Proteomes" id="UP000038040">
    <property type="component" value="Unplaced"/>
</dbReference>
<evidence type="ECO:0000313" key="4">
    <source>
        <dbReference type="EMBL" id="VDN60397.1"/>
    </source>
</evidence>
<dbReference type="Gene3D" id="3.40.30.10">
    <property type="entry name" value="Glutaredoxin"/>
    <property type="match status" value="1"/>
</dbReference>
<dbReference type="GO" id="GO:0004791">
    <property type="term" value="F:thioredoxin-disulfide reductase (NADPH) activity"/>
    <property type="evidence" value="ECO:0007669"/>
    <property type="project" value="TreeGrafter"/>
</dbReference>
<organism evidence="5 7">
    <name type="scientific">Dracunculus medinensis</name>
    <name type="common">Guinea worm</name>
    <dbReference type="NCBI Taxonomy" id="318479"/>
    <lineage>
        <taxon>Eukaryota</taxon>
        <taxon>Metazoa</taxon>
        <taxon>Ecdysozoa</taxon>
        <taxon>Nematoda</taxon>
        <taxon>Chromadorea</taxon>
        <taxon>Rhabditida</taxon>
        <taxon>Spirurina</taxon>
        <taxon>Dracunculoidea</taxon>
        <taxon>Dracunculidae</taxon>
        <taxon>Dracunculus</taxon>
    </lineage>
</organism>
<keyword evidence="6" id="KW-1185">Reference proteome</keyword>
<feature type="signal peptide" evidence="3">
    <location>
        <begin position="1"/>
        <end position="24"/>
    </location>
</feature>
<keyword evidence="2" id="KW-0676">Redox-active center</keyword>
<protein>
    <submittedName>
        <fullName evidence="7">SelT-like protein</fullName>
    </submittedName>
</protein>
<evidence type="ECO:0000313" key="5">
    <source>
        <dbReference type="Proteomes" id="UP000038040"/>
    </source>
</evidence>